<dbReference type="InterPro" id="IPR000014">
    <property type="entry name" value="PAS"/>
</dbReference>
<evidence type="ECO:0000313" key="2">
    <source>
        <dbReference type="EMBL" id="ARD64189.1"/>
    </source>
</evidence>
<feature type="domain" description="GGDEF" evidence="1">
    <location>
        <begin position="551"/>
        <end position="680"/>
    </location>
</feature>
<reference evidence="3" key="1">
    <citation type="journal article" date="2017" name="Sci. Rep.">
        <title>Determination of the Genome and Primary Transcriptome of Syngas Fermenting Eubacterium limosum ATCC 8486.</title>
        <authorList>
            <person name="Song Y."/>
            <person name="Shin J."/>
            <person name="Jeong Y."/>
            <person name="Jin S."/>
            <person name="Lee J.K."/>
            <person name="Kim D.R."/>
            <person name="Kim S.C."/>
            <person name="Cho S."/>
            <person name="Cho B.K."/>
        </authorList>
    </citation>
    <scope>NUCLEOTIDE SEQUENCE [LARGE SCALE GENOMIC DNA]</scope>
    <source>
        <strain evidence="3">ATCC 8486</strain>
    </source>
</reference>
<dbReference type="PROSITE" id="PS50887">
    <property type="entry name" value="GGDEF"/>
    <property type="match status" value="1"/>
</dbReference>
<dbReference type="SUPFAM" id="SSF55785">
    <property type="entry name" value="PYP-like sensor domain (PAS domain)"/>
    <property type="match status" value="2"/>
</dbReference>
<evidence type="ECO:0000313" key="3">
    <source>
        <dbReference type="Proteomes" id="UP000192391"/>
    </source>
</evidence>
<dbReference type="SUPFAM" id="SSF55073">
    <property type="entry name" value="Nucleotide cyclase"/>
    <property type="match status" value="1"/>
</dbReference>
<dbReference type="InterPro" id="IPR035965">
    <property type="entry name" value="PAS-like_dom_sf"/>
</dbReference>
<dbReference type="PANTHER" id="PTHR46663:SF2">
    <property type="entry name" value="GGDEF DOMAIN-CONTAINING PROTEIN"/>
    <property type="match status" value="1"/>
</dbReference>
<dbReference type="RefSeq" id="WP_038350908.1">
    <property type="nucleotide sequence ID" value="NZ_CP019962.1"/>
</dbReference>
<dbReference type="Pfam" id="PF08447">
    <property type="entry name" value="PAS_3"/>
    <property type="match status" value="1"/>
</dbReference>
<dbReference type="Gene3D" id="3.30.450.20">
    <property type="entry name" value="PAS domain"/>
    <property type="match status" value="3"/>
</dbReference>
<dbReference type="CDD" id="cd00130">
    <property type="entry name" value="PAS"/>
    <property type="match status" value="1"/>
</dbReference>
<evidence type="ECO:0000259" key="1">
    <source>
        <dbReference type="PROSITE" id="PS50887"/>
    </source>
</evidence>
<dbReference type="PANTHER" id="PTHR46663">
    <property type="entry name" value="DIGUANYLATE CYCLASE DGCT-RELATED"/>
    <property type="match status" value="1"/>
</dbReference>
<accession>A0AAC9QQS5</accession>
<dbReference type="InterPro" id="IPR043128">
    <property type="entry name" value="Rev_trsase/Diguanyl_cyclase"/>
</dbReference>
<dbReference type="InterPro" id="IPR052163">
    <property type="entry name" value="DGC-Regulatory_Protein"/>
</dbReference>
<sequence>MAAQTTHSLYFFTAERPSEMPEFLSDGIACFQADEALTPLYLNPSLMAFLGEDALPCSFAPYMEKGDLPAFQSFLRALPPGKTERVGMKLSGAQDSPIWVCASCQRVSAPETGPPVILCHFADLNYLKRSRSSSYADLVPCGVFKTLTDEDLTLLYANSFFYQTYGYTRESAEAAGFTNCRRIVMPNEYPQLRQRIGRYIDTGIYAFELENHCITIDRKAIWVLVRCQYNPEEDTLFGAVFDITDRKTAEEALRISEEENRIALRHSDKFIGRYDLRTKTLTRTGEAARLLGLPESTNNVPDGAIESGIVAQESAADYARFFKDILDGKPEGHTSVKLRTTTKNAYSWFNADYSLVYDTDGSPITAILTYFDSTDLHEREVAYERWARTYEQKRENCVAYYEFNLTADVLEKYEGQTKGDIPTGYTHSLLSLAQFTADLYTVPEDRKKFVRFFNRDHLLEKHRAGNDELSLDYRRYNKAGGIFWARAEAQMVDDPFVGVVRLFVLIQDVDSEKRRSLELRRLSQTDPLTGLYNRAALVKRLGRVLRRGTATRHALIILDIDHFKELNDTYGHRFGDTVLQEVASALKDSLRNNDFSGRLGGDEFMIFMRGLSDTATIGTRLNVLRNRLRSLSLTELPLTISIGVALFPVHGKSFQELYDKADRALYKAKRAGRDTMIFYE</sequence>
<dbReference type="FunFam" id="3.30.70.270:FF:000001">
    <property type="entry name" value="Diguanylate cyclase domain protein"/>
    <property type="match status" value="1"/>
</dbReference>
<dbReference type="InterPro" id="IPR029787">
    <property type="entry name" value="Nucleotide_cyclase"/>
</dbReference>
<dbReference type="InterPro" id="IPR000160">
    <property type="entry name" value="GGDEF_dom"/>
</dbReference>
<dbReference type="InterPro" id="IPR013655">
    <property type="entry name" value="PAS_fold_3"/>
</dbReference>
<dbReference type="Pfam" id="PF00990">
    <property type="entry name" value="GGDEF"/>
    <property type="match status" value="1"/>
</dbReference>
<proteinExistence type="predicted"/>
<dbReference type="NCBIfam" id="TIGR00254">
    <property type="entry name" value="GGDEF"/>
    <property type="match status" value="1"/>
</dbReference>
<gene>
    <name evidence="2" type="ORF">B2M23_00875</name>
</gene>
<dbReference type="CDD" id="cd01949">
    <property type="entry name" value="GGDEF"/>
    <property type="match status" value="1"/>
</dbReference>
<dbReference type="Proteomes" id="UP000192391">
    <property type="component" value="Chromosome"/>
</dbReference>
<dbReference type="NCBIfam" id="TIGR00229">
    <property type="entry name" value="sensory_box"/>
    <property type="match status" value="1"/>
</dbReference>
<organism evidence="2 3">
    <name type="scientific">Eubacterium limosum</name>
    <dbReference type="NCBI Taxonomy" id="1736"/>
    <lineage>
        <taxon>Bacteria</taxon>
        <taxon>Bacillati</taxon>
        <taxon>Bacillota</taxon>
        <taxon>Clostridia</taxon>
        <taxon>Eubacteriales</taxon>
        <taxon>Eubacteriaceae</taxon>
        <taxon>Eubacterium</taxon>
    </lineage>
</organism>
<dbReference type="Gene3D" id="3.30.70.270">
    <property type="match status" value="1"/>
</dbReference>
<name>A0AAC9QQS5_EUBLI</name>
<dbReference type="SMART" id="SM00267">
    <property type="entry name" value="GGDEF"/>
    <property type="match status" value="1"/>
</dbReference>
<dbReference type="AlphaFoldDB" id="A0AAC9QQS5"/>
<dbReference type="KEGG" id="elim:B2M23_00875"/>
<protein>
    <submittedName>
        <fullName evidence="2">Sensor domain-containing diguanylate cyclase</fullName>
    </submittedName>
</protein>
<dbReference type="EMBL" id="CP019962">
    <property type="protein sequence ID" value="ARD64189.1"/>
    <property type="molecule type" value="Genomic_DNA"/>
</dbReference>